<gene>
    <name evidence="2" type="ORF">Sangu_0548900</name>
</gene>
<dbReference type="AlphaFoldDB" id="A0AAW2Q9S1"/>
<organism evidence="2">
    <name type="scientific">Sesamum angustifolium</name>
    <dbReference type="NCBI Taxonomy" id="2727405"/>
    <lineage>
        <taxon>Eukaryota</taxon>
        <taxon>Viridiplantae</taxon>
        <taxon>Streptophyta</taxon>
        <taxon>Embryophyta</taxon>
        <taxon>Tracheophyta</taxon>
        <taxon>Spermatophyta</taxon>
        <taxon>Magnoliopsida</taxon>
        <taxon>eudicotyledons</taxon>
        <taxon>Gunneridae</taxon>
        <taxon>Pentapetalae</taxon>
        <taxon>asterids</taxon>
        <taxon>lamiids</taxon>
        <taxon>Lamiales</taxon>
        <taxon>Pedaliaceae</taxon>
        <taxon>Sesamum</taxon>
    </lineage>
</organism>
<evidence type="ECO:0000313" key="2">
    <source>
        <dbReference type="EMBL" id="KAL0364513.1"/>
    </source>
</evidence>
<reference evidence="2" key="1">
    <citation type="submission" date="2020-06" db="EMBL/GenBank/DDBJ databases">
        <authorList>
            <person name="Li T."/>
            <person name="Hu X."/>
            <person name="Zhang T."/>
            <person name="Song X."/>
            <person name="Zhang H."/>
            <person name="Dai N."/>
            <person name="Sheng W."/>
            <person name="Hou X."/>
            <person name="Wei L."/>
        </authorList>
    </citation>
    <scope>NUCLEOTIDE SEQUENCE</scope>
    <source>
        <strain evidence="2">G01</strain>
        <tissue evidence="2">Leaf</tissue>
    </source>
</reference>
<accession>A0AAW2Q9S1</accession>
<dbReference type="Pfam" id="PF07727">
    <property type="entry name" value="RVT_2"/>
    <property type="match status" value="1"/>
</dbReference>
<sequence>MEEEIKMIEKTNTWELAYRPKGVKWIDKTKLNADGSIQKHKARLVAKDILNYQSAFLNGYIDEEIYVEQPQGFISKGYEEKVLRLKKALMGSNKRQELGTAE</sequence>
<dbReference type="EMBL" id="JACGWK010000003">
    <property type="protein sequence ID" value="KAL0364513.1"/>
    <property type="molecule type" value="Genomic_DNA"/>
</dbReference>
<comment type="caution">
    <text evidence="2">The sequence shown here is derived from an EMBL/GenBank/DDBJ whole genome shotgun (WGS) entry which is preliminary data.</text>
</comment>
<dbReference type="InterPro" id="IPR013103">
    <property type="entry name" value="RVT_2"/>
</dbReference>
<evidence type="ECO:0000259" key="1">
    <source>
        <dbReference type="Pfam" id="PF07727"/>
    </source>
</evidence>
<reference evidence="2" key="2">
    <citation type="journal article" date="2024" name="Plant">
        <title>Genomic evolution and insights into agronomic trait innovations of Sesamum species.</title>
        <authorList>
            <person name="Miao H."/>
            <person name="Wang L."/>
            <person name="Qu L."/>
            <person name="Liu H."/>
            <person name="Sun Y."/>
            <person name="Le M."/>
            <person name="Wang Q."/>
            <person name="Wei S."/>
            <person name="Zheng Y."/>
            <person name="Lin W."/>
            <person name="Duan Y."/>
            <person name="Cao H."/>
            <person name="Xiong S."/>
            <person name="Wang X."/>
            <person name="Wei L."/>
            <person name="Li C."/>
            <person name="Ma Q."/>
            <person name="Ju M."/>
            <person name="Zhao R."/>
            <person name="Li G."/>
            <person name="Mu C."/>
            <person name="Tian Q."/>
            <person name="Mei H."/>
            <person name="Zhang T."/>
            <person name="Gao T."/>
            <person name="Zhang H."/>
        </authorList>
    </citation>
    <scope>NUCLEOTIDE SEQUENCE</scope>
    <source>
        <strain evidence="2">G01</strain>
    </source>
</reference>
<feature type="domain" description="Reverse transcriptase Ty1/copia-type" evidence="1">
    <location>
        <begin position="51"/>
        <end position="92"/>
    </location>
</feature>
<proteinExistence type="predicted"/>
<name>A0AAW2Q9S1_9LAMI</name>
<protein>
    <recommendedName>
        <fullName evidence="1">Reverse transcriptase Ty1/copia-type domain-containing protein</fullName>
    </recommendedName>
</protein>